<proteinExistence type="predicted"/>
<protein>
    <submittedName>
        <fullName evidence="2">Uncharacterized protein</fullName>
    </submittedName>
</protein>
<organism evidence="2 3">
    <name type="scientific">Zasmidium cellare</name>
    <name type="common">Wine cellar mold</name>
    <name type="synonym">Racodium cellare</name>
    <dbReference type="NCBI Taxonomy" id="395010"/>
    <lineage>
        <taxon>Eukaryota</taxon>
        <taxon>Fungi</taxon>
        <taxon>Dikarya</taxon>
        <taxon>Ascomycota</taxon>
        <taxon>Pezizomycotina</taxon>
        <taxon>Dothideomycetes</taxon>
        <taxon>Dothideomycetidae</taxon>
        <taxon>Mycosphaerellales</taxon>
        <taxon>Mycosphaerellaceae</taxon>
        <taxon>Zasmidium</taxon>
    </lineage>
</organism>
<gene>
    <name evidence="2" type="ORF">PRZ48_013585</name>
</gene>
<name>A0ABR0E1F2_ZASCE</name>
<accession>A0ABR0E1F2</accession>
<evidence type="ECO:0000313" key="3">
    <source>
        <dbReference type="Proteomes" id="UP001305779"/>
    </source>
</evidence>
<keyword evidence="3" id="KW-1185">Reference proteome</keyword>
<evidence type="ECO:0000313" key="2">
    <source>
        <dbReference type="EMBL" id="KAK4495256.1"/>
    </source>
</evidence>
<evidence type="ECO:0000256" key="1">
    <source>
        <dbReference type="SAM" id="MobiDB-lite"/>
    </source>
</evidence>
<reference evidence="2 3" key="1">
    <citation type="journal article" date="2023" name="G3 (Bethesda)">
        <title>A chromosome-level genome assembly of Zasmidium syzygii isolated from banana leaves.</title>
        <authorList>
            <person name="van Westerhoven A.C."/>
            <person name="Mehrabi R."/>
            <person name="Talebi R."/>
            <person name="Steentjes M.B.F."/>
            <person name="Corcolon B."/>
            <person name="Chong P.A."/>
            <person name="Kema G.H.J."/>
            <person name="Seidl M.F."/>
        </authorList>
    </citation>
    <scope>NUCLEOTIDE SEQUENCE [LARGE SCALE GENOMIC DNA]</scope>
    <source>
        <strain evidence="2 3">P124</strain>
    </source>
</reference>
<dbReference type="Proteomes" id="UP001305779">
    <property type="component" value="Unassembled WGS sequence"/>
</dbReference>
<dbReference type="EMBL" id="JAXOVC010000012">
    <property type="protein sequence ID" value="KAK4495256.1"/>
    <property type="molecule type" value="Genomic_DNA"/>
</dbReference>
<feature type="compositionally biased region" description="Basic and acidic residues" evidence="1">
    <location>
        <begin position="14"/>
        <end position="25"/>
    </location>
</feature>
<feature type="region of interest" description="Disordered" evidence="1">
    <location>
        <begin position="1"/>
        <end position="67"/>
    </location>
</feature>
<comment type="caution">
    <text evidence="2">The sequence shown here is derived from an EMBL/GenBank/DDBJ whole genome shotgun (WGS) entry which is preliminary data.</text>
</comment>
<sequence length="257" mass="28876">MSQIRQDSLFPPHSEADCHDQEEQKVTTPTSILSLPTPPDSDDVAQTATDNTSERSDELSSQQEADPPLHQDELWQALVNVHAEHQDVCGATQCTRKTTQAKSGRSIKFYPTVLLPTTRTLIVNMLATPTKTESEWPDLTQISQIRFLHPAFSLTLYIAGDESTFSFALGSFTTRFSARQRACFERGAMKMVEEAAVQGMDNVLGTVALLPAFAHMVYEWFDVRGGEIGVDWTPSEEELERHWMVCSRHGWTCRKVE</sequence>